<feature type="signal peptide" evidence="1">
    <location>
        <begin position="1"/>
        <end position="19"/>
    </location>
</feature>
<evidence type="ECO:0000313" key="2">
    <source>
        <dbReference type="EMBL" id="CAI0627981.1"/>
    </source>
</evidence>
<feature type="non-terminal residue" evidence="2">
    <location>
        <position position="34"/>
    </location>
</feature>
<evidence type="ECO:0000256" key="1">
    <source>
        <dbReference type="SAM" id="SignalP"/>
    </source>
</evidence>
<organism evidence="2 3">
    <name type="scientific">Linum tenue</name>
    <dbReference type="NCBI Taxonomy" id="586396"/>
    <lineage>
        <taxon>Eukaryota</taxon>
        <taxon>Viridiplantae</taxon>
        <taxon>Streptophyta</taxon>
        <taxon>Embryophyta</taxon>
        <taxon>Tracheophyta</taxon>
        <taxon>Spermatophyta</taxon>
        <taxon>Magnoliopsida</taxon>
        <taxon>eudicotyledons</taxon>
        <taxon>Gunneridae</taxon>
        <taxon>Pentapetalae</taxon>
        <taxon>rosids</taxon>
        <taxon>fabids</taxon>
        <taxon>Malpighiales</taxon>
        <taxon>Linaceae</taxon>
        <taxon>Linum</taxon>
    </lineage>
</organism>
<name>A0AAV0S496_9ROSI</name>
<feature type="chain" id="PRO_5043976156" evidence="1">
    <location>
        <begin position="20"/>
        <end position="34"/>
    </location>
</feature>
<proteinExistence type="predicted"/>
<comment type="caution">
    <text evidence="2">The sequence shown here is derived from an EMBL/GenBank/DDBJ whole genome shotgun (WGS) entry which is preliminary data.</text>
</comment>
<dbReference type="EMBL" id="CAMGYJ010000011">
    <property type="protein sequence ID" value="CAI0627981.1"/>
    <property type="molecule type" value="Genomic_DNA"/>
</dbReference>
<reference evidence="2" key="1">
    <citation type="submission" date="2022-08" db="EMBL/GenBank/DDBJ databases">
        <authorList>
            <person name="Gutierrez-Valencia J."/>
        </authorList>
    </citation>
    <scope>NUCLEOTIDE SEQUENCE</scope>
</reference>
<keyword evidence="3" id="KW-1185">Reference proteome</keyword>
<dbReference type="AlphaFoldDB" id="A0AAV0S496"/>
<accession>A0AAV0S496</accession>
<keyword evidence="1" id="KW-0732">Signal</keyword>
<evidence type="ECO:0000313" key="3">
    <source>
        <dbReference type="Proteomes" id="UP001154282"/>
    </source>
</evidence>
<dbReference type="Proteomes" id="UP001154282">
    <property type="component" value="Unassembled WGS sequence"/>
</dbReference>
<sequence>MPFCLHLLCFAFKLKLVDQTLHSNYRCFPQERRT</sequence>
<gene>
    <name evidence="2" type="ORF">LITE_LOCUS51486</name>
</gene>
<protein>
    <submittedName>
        <fullName evidence="2">Uncharacterized protein</fullName>
    </submittedName>
</protein>